<name>A0A6J5QA28_9CAUD</name>
<keyword evidence="1" id="KW-1133">Transmembrane helix</keyword>
<evidence type="ECO:0000256" key="1">
    <source>
        <dbReference type="SAM" id="Phobius"/>
    </source>
</evidence>
<reference evidence="2" key="1">
    <citation type="submission" date="2020-05" db="EMBL/GenBank/DDBJ databases">
        <authorList>
            <person name="Chiriac C."/>
            <person name="Salcher M."/>
            <person name="Ghai R."/>
            <person name="Kavagutti S V."/>
        </authorList>
    </citation>
    <scope>NUCLEOTIDE SEQUENCE</scope>
</reference>
<organism evidence="2">
    <name type="scientific">uncultured Caudovirales phage</name>
    <dbReference type="NCBI Taxonomy" id="2100421"/>
    <lineage>
        <taxon>Viruses</taxon>
        <taxon>Duplodnaviria</taxon>
        <taxon>Heunggongvirae</taxon>
        <taxon>Uroviricota</taxon>
        <taxon>Caudoviricetes</taxon>
        <taxon>Peduoviridae</taxon>
        <taxon>Maltschvirus</taxon>
        <taxon>Maltschvirus maltsch</taxon>
    </lineage>
</organism>
<feature type="transmembrane region" description="Helical" evidence="1">
    <location>
        <begin position="40"/>
        <end position="59"/>
    </location>
</feature>
<keyword evidence="1" id="KW-0472">Membrane</keyword>
<sequence length="61" mass="6867">MENETTRKFPRTFTEAFPNSLENGAAIEIHVHECSIAEKLIRVISLIGLIVVALDCLVWRA</sequence>
<protein>
    <submittedName>
        <fullName evidence="2">Uncharacterized protein</fullName>
    </submittedName>
</protein>
<evidence type="ECO:0000313" key="2">
    <source>
        <dbReference type="EMBL" id="CAB4178115.1"/>
    </source>
</evidence>
<accession>A0A6J5QA28</accession>
<proteinExistence type="predicted"/>
<dbReference type="EMBL" id="LR796963">
    <property type="protein sequence ID" value="CAB4178115.1"/>
    <property type="molecule type" value="Genomic_DNA"/>
</dbReference>
<gene>
    <name evidence="2" type="ORF">UFOVP1016_33</name>
</gene>
<keyword evidence="1" id="KW-0812">Transmembrane</keyword>